<keyword evidence="1" id="KW-1133">Transmembrane helix</keyword>
<dbReference type="Proteomes" id="UP000271624">
    <property type="component" value="Unassembled WGS sequence"/>
</dbReference>
<keyword evidence="1" id="KW-0472">Membrane</keyword>
<keyword evidence="3" id="KW-1185">Reference proteome</keyword>
<reference evidence="2" key="1">
    <citation type="submission" date="2018-12" db="EMBL/GenBank/DDBJ databases">
        <authorList>
            <person name="Will S."/>
            <person name="Neumann-Schaal M."/>
            <person name="Henke P."/>
        </authorList>
    </citation>
    <scope>NUCLEOTIDE SEQUENCE</scope>
    <source>
        <strain evidence="2">PCC 7102</strain>
    </source>
</reference>
<protein>
    <recommendedName>
        <fullName evidence="4">Transmembrane protein</fullName>
    </recommendedName>
</protein>
<accession>A0A433VPD4</accession>
<sequence>MNDNSVFTIFIVFGCIWVLMGVGAVIGLMKMDGQEIRFSKTALVVAIPIIVPIIITLTYAAIRGTF</sequence>
<gene>
    <name evidence="2" type="ORF">DSM106972_022200</name>
</gene>
<dbReference type="EMBL" id="RSCL01000004">
    <property type="protein sequence ID" value="RUT07960.1"/>
    <property type="molecule type" value="Genomic_DNA"/>
</dbReference>
<dbReference type="RefSeq" id="WP_127080793.1">
    <property type="nucleotide sequence ID" value="NZ_RSCL01000004.1"/>
</dbReference>
<feature type="transmembrane region" description="Helical" evidence="1">
    <location>
        <begin position="6"/>
        <end position="29"/>
    </location>
</feature>
<organism evidence="2 3">
    <name type="scientific">Dulcicalothrix desertica PCC 7102</name>
    <dbReference type="NCBI Taxonomy" id="232991"/>
    <lineage>
        <taxon>Bacteria</taxon>
        <taxon>Bacillati</taxon>
        <taxon>Cyanobacteriota</taxon>
        <taxon>Cyanophyceae</taxon>
        <taxon>Nostocales</taxon>
        <taxon>Calotrichaceae</taxon>
        <taxon>Dulcicalothrix</taxon>
    </lineage>
</organism>
<feature type="transmembrane region" description="Helical" evidence="1">
    <location>
        <begin position="41"/>
        <end position="62"/>
    </location>
</feature>
<evidence type="ECO:0000313" key="3">
    <source>
        <dbReference type="Proteomes" id="UP000271624"/>
    </source>
</evidence>
<name>A0A433VPD4_9CYAN</name>
<evidence type="ECO:0000256" key="1">
    <source>
        <dbReference type="SAM" id="Phobius"/>
    </source>
</evidence>
<evidence type="ECO:0000313" key="2">
    <source>
        <dbReference type="EMBL" id="RUT07960.1"/>
    </source>
</evidence>
<dbReference type="OrthoDB" id="490862at2"/>
<dbReference type="AlphaFoldDB" id="A0A433VPD4"/>
<comment type="caution">
    <text evidence="2">The sequence shown here is derived from an EMBL/GenBank/DDBJ whole genome shotgun (WGS) entry which is preliminary data.</text>
</comment>
<reference evidence="2" key="2">
    <citation type="journal article" date="2019" name="Genome Biol. Evol.">
        <title>Day and night: Metabolic profiles and evolutionary relationships of six axenic non-marine cyanobacteria.</title>
        <authorList>
            <person name="Will S.E."/>
            <person name="Henke P."/>
            <person name="Boedeker C."/>
            <person name="Huang S."/>
            <person name="Brinkmann H."/>
            <person name="Rohde M."/>
            <person name="Jarek M."/>
            <person name="Friedl T."/>
            <person name="Seufert S."/>
            <person name="Schumacher M."/>
            <person name="Overmann J."/>
            <person name="Neumann-Schaal M."/>
            <person name="Petersen J."/>
        </authorList>
    </citation>
    <scope>NUCLEOTIDE SEQUENCE [LARGE SCALE GENOMIC DNA]</scope>
    <source>
        <strain evidence="2">PCC 7102</strain>
    </source>
</reference>
<proteinExistence type="predicted"/>
<keyword evidence="1" id="KW-0812">Transmembrane</keyword>
<evidence type="ECO:0008006" key="4">
    <source>
        <dbReference type="Google" id="ProtNLM"/>
    </source>
</evidence>